<name>A0A8S3ZPH0_9EUPU</name>
<dbReference type="PANTHER" id="PTHR24243:SF230">
    <property type="entry name" value="G-PROTEIN COUPLED RECEPTORS FAMILY 1 PROFILE DOMAIN-CONTAINING PROTEIN"/>
    <property type="match status" value="1"/>
</dbReference>
<gene>
    <name evidence="10" type="ORF">CUNI_LOCUS17082</name>
</gene>
<comment type="caution">
    <text evidence="10">The sequence shown here is derived from an EMBL/GenBank/DDBJ whole genome shotgun (WGS) entry which is preliminary data.</text>
</comment>
<dbReference type="PANTHER" id="PTHR24243">
    <property type="entry name" value="G-PROTEIN COUPLED RECEPTOR"/>
    <property type="match status" value="1"/>
</dbReference>
<organism evidence="10 11">
    <name type="scientific">Candidula unifasciata</name>
    <dbReference type="NCBI Taxonomy" id="100452"/>
    <lineage>
        <taxon>Eukaryota</taxon>
        <taxon>Metazoa</taxon>
        <taxon>Spiralia</taxon>
        <taxon>Lophotrochozoa</taxon>
        <taxon>Mollusca</taxon>
        <taxon>Gastropoda</taxon>
        <taxon>Heterobranchia</taxon>
        <taxon>Euthyneura</taxon>
        <taxon>Panpulmonata</taxon>
        <taxon>Eupulmonata</taxon>
        <taxon>Stylommatophora</taxon>
        <taxon>Helicina</taxon>
        <taxon>Helicoidea</taxon>
        <taxon>Geomitridae</taxon>
        <taxon>Candidula</taxon>
    </lineage>
</organism>
<accession>A0A8S3ZPH0</accession>
<evidence type="ECO:0000313" key="10">
    <source>
        <dbReference type="EMBL" id="CAG5131524.1"/>
    </source>
</evidence>
<evidence type="ECO:0000256" key="6">
    <source>
        <dbReference type="ARBA" id="ARBA00023170"/>
    </source>
</evidence>
<proteinExistence type="predicted"/>
<keyword evidence="11" id="KW-1185">Reference proteome</keyword>
<evidence type="ECO:0000256" key="1">
    <source>
        <dbReference type="ARBA" id="ARBA00004141"/>
    </source>
</evidence>
<evidence type="ECO:0000256" key="8">
    <source>
        <dbReference type="SAM" id="Phobius"/>
    </source>
</evidence>
<dbReference type="InterPro" id="IPR017452">
    <property type="entry name" value="GPCR_Rhodpsn_7TM"/>
</dbReference>
<feature type="transmembrane region" description="Helical" evidence="8">
    <location>
        <begin position="309"/>
        <end position="330"/>
    </location>
</feature>
<feature type="transmembrane region" description="Helical" evidence="8">
    <location>
        <begin position="268"/>
        <end position="289"/>
    </location>
</feature>
<dbReference type="GO" id="GO:0004930">
    <property type="term" value="F:G protein-coupled receptor activity"/>
    <property type="evidence" value="ECO:0007669"/>
    <property type="project" value="UniProtKB-KW"/>
</dbReference>
<dbReference type="InterPro" id="IPR000276">
    <property type="entry name" value="GPCR_Rhodpsn"/>
</dbReference>
<feature type="transmembrane region" description="Helical" evidence="8">
    <location>
        <begin position="34"/>
        <end position="55"/>
    </location>
</feature>
<keyword evidence="6" id="KW-0675">Receptor</keyword>
<dbReference type="GO" id="GO:0005886">
    <property type="term" value="C:plasma membrane"/>
    <property type="evidence" value="ECO:0007669"/>
    <property type="project" value="TreeGrafter"/>
</dbReference>
<dbReference type="AlphaFoldDB" id="A0A8S3ZPH0"/>
<feature type="transmembrane region" description="Helical" evidence="8">
    <location>
        <begin position="108"/>
        <end position="133"/>
    </location>
</feature>
<dbReference type="PROSITE" id="PS50262">
    <property type="entry name" value="G_PROTEIN_RECEP_F1_2"/>
    <property type="match status" value="1"/>
</dbReference>
<keyword evidence="5 8" id="KW-0472">Membrane</keyword>
<dbReference type="Proteomes" id="UP000678393">
    <property type="component" value="Unassembled WGS sequence"/>
</dbReference>
<evidence type="ECO:0000256" key="4">
    <source>
        <dbReference type="ARBA" id="ARBA00023040"/>
    </source>
</evidence>
<evidence type="ECO:0000259" key="9">
    <source>
        <dbReference type="PROSITE" id="PS50262"/>
    </source>
</evidence>
<dbReference type="SUPFAM" id="SSF81321">
    <property type="entry name" value="Family A G protein-coupled receptor-like"/>
    <property type="match status" value="1"/>
</dbReference>
<evidence type="ECO:0000256" key="5">
    <source>
        <dbReference type="ARBA" id="ARBA00023136"/>
    </source>
</evidence>
<dbReference type="EMBL" id="CAJHNH020004722">
    <property type="protein sequence ID" value="CAG5131524.1"/>
    <property type="molecule type" value="Genomic_DNA"/>
</dbReference>
<feature type="domain" description="G-protein coupled receptors family 1 profile" evidence="9">
    <location>
        <begin position="48"/>
        <end position="323"/>
    </location>
</feature>
<sequence>MSANVTGLLSLTTEATPVLFISFEMYRLISRICYYALFPCIGVIGILGNVTNIVILARQGFRKCSNILLFSLSVSDCLFLIGVNNIPIQLYLEYSKFRFSETLNSMCFVLYMICSCANDFGLFSSVIIPVLITDERILAIFYPFQAYVILTPRLTVIVLSCLYIVDGIFCLYAVPLSYQLQNVLINDVVVGVIGPSDMRKIHERSGVKQVIDQIVNYMTGVIPISLVTLGCIVIGLRIVQITNRRRQLTSSQVTASSKHGITKTTKTLLKICLLYIVFYGSTFIASFVLQSEILEGQLTTQSIIQRFHYLVLIINCVGNFLIYFGALHQFRKSSVVGQRQE</sequence>
<evidence type="ECO:0000256" key="7">
    <source>
        <dbReference type="ARBA" id="ARBA00023224"/>
    </source>
</evidence>
<dbReference type="PRINTS" id="PR00237">
    <property type="entry name" value="GPCRRHODOPSN"/>
</dbReference>
<feature type="transmembrane region" description="Helical" evidence="8">
    <location>
        <begin position="214"/>
        <end position="239"/>
    </location>
</feature>
<keyword evidence="7" id="KW-0807">Transducer</keyword>
<dbReference type="Gene3D" id="1.20.1070.10">
    <property type="entry name" value="Rhodopsin 7-helix transmembrane proteins"/>
    <property type="match status" value="1"/>
</dbReference>
<feature type="transmembrane region" description="Helical" evidence="8">
    <location>
        <begin position="154"/>
        <end position="174"/>
    </location>
</feature>
<feature type="transmembrane region" description="Helical" evidence="8">
    <location>
        <begin position="67"/>
        <end position="88"/>
    </location>
</feature>
<evidence type="ECO:0000256" key="2">
    <source>
        <dbReference type="ARBA" id="ARBA00022692"/>
    </source>
</evidence>
<comment type="subcellular location">
    <subcellularLocation>
        <location evidence="1">Membrane</location>
        <topology evidence="1">Multi-pass membrane protein</topology>
    </subcellularLocation>
</comment>
<dbReference type="OrthoDB" id="6055344at2759"/>
<keyword evidence="4" id="KW-0297">G-protein coupled receptor</keyword>
<evidence type="ECO:0000313" key="11">
    <source>
        <dbReference type="Proteomes" id="UP000678393"/>
    </source>
</evidence>
<protein>
    <recommendedName>
        <fullName evidence="9">G-protein coupled receptors family 1 profile domain-containing protein</fullName>
    </recommendedName>
</protein>
<keyword evidence="2 8" id="KW-0812">Transmembrane</keyword>
<dbReference type="Pfam" id="PF00001">
    <property type="entry name" value="7tm_1"/>
    <property type="match status" value="1"/>
</dbReference>
<keyword evidence="3 8" id="KW-1133">Transmembrane helix</keyword>
<evidence type="ECO:0000256" key="3">
    <source>
        <dbReference type="ARBA" id="ARBA00022989"/>
    </source>
</evidence>
<reference evidence="10" key="1">
    <citation type="submission" date="2021-04" db="EMBL/GenBank/DDBJ databases">
        <authorList>
            <consortium name="Molecular Ecology Group"/>
        </authorList>
    </citation>
    <scope>NUCLEOTIDE SEQUENCE</scope>
</reference>